<gene>
    <name evidence="1" type="ORF">C882_1029</name>
</gene>
<dbReference type="eggNOG" id="ENOG503351I">
    <property type="taxonomic scope" value="Bacteria"/>
</dbReference>
<dbReference type="STRING" id="1238182.C882_1029"/>
<comment type="caution">
    <text evidence="1">The sequence shown here is derived from an EMBL/GenBank/DDBJ whole genome shotgun (WGS) entry which is preliminary data.</text>
</comment>
<organism evidence="1 2">
    <name type="scientific">Caenispirillum salinarum AK4</name>
    <dbReference type="NCBI Taxonomy" id="1238182"/>
    <lineage>
        <taxon>Bacteria</taxon>
        <taxon>Pseudomonadati</taxon>
        <taxon>Pseudomonadota</taxon>
        <taxon>Alphaproteobacteria</taxon>
        <taxon>Rhodospirillales</taxon>
        <taxon>Novispirillaceae</taxon>
        <taxon>Caenispirillum</taxon>
    </lineage>
</organism>
<reference evidence="1 2" key="1">
    <citation type="journal article" date="2013" name="Genome Announc.">
        <title>Draft Genome Sequence of an Alphaproteobacterium, Caenispirillum salinarum AK4(T), Isolated from a Solar Saltern.</title>
        <authorList>
            <person name="Khatri I."/>
            <person name="Singh A."/>
            <person name="Korpole S."/>
            <person name="Pinnaka A.K."/>
            <person name="Subramanian S."/>
        </authorList>
    </citation>
    <scope>NUCLEOTIDE SEQUENCE [LARGE SCALE GENOMIC DNA]</scope>
    <source>
        <strain evidence="1 2">AK4</strain>
    </source>
</reference>
<proteinExistence type="predicted"/>
<dbReference type="PATRIC" id="fig|1238182.3.peg.3243"/>
<protein>
    <submittedName>
        <fullName evidence="1">Uncharacterized protein</fullName>
    </submittedName>
</protein>
<keyword evidence="2" id="KW-1185">Reference proteome</keyword>
<dbReference type="OrthoDB" id="5625447at2"/>
<name>K9GR47_9PROT</name>
<evidence type="ECO:0000313" key="2">
    <source>
        <dbReference type="Proteomes" id="UP000009881"/>
    </source>
</evidence>
<sequence>MLTIEDCIALSELTEEEIEAIAEHENLPEMAAAEMGNYLIHTPEGGKHIRRIILDDIQAARRAGDHRRSAKLKLVLKQFIQAHPEASVRKAERRS</sequence>
<dbReference type="EMBL" id="ANHY01000016">
    <property type="protein sequence ID" value="EKV28455.1"/>
    <property type="molecule type" value="Genomic_DNA"/>
</dbReference>
<evidence type="ECO:0000313" key="1">
    <source>
        <dbReference type="EMBL" id="EKV28455.1"/>
    </source>
</evidence>
<accession>K9GR47</accession>
<dbReference type="RefSeq" id="WP_009541685.1">
    <property type="nucleotide sequence ID" value="NZ_ANHY01000016.1"/>
</dbReference>
<dbReference type="Proteomes" id="UP000009881">
    <property type="component" value="Unassembled WGS sequence"/>
</dbReference>
<dbReference type="AlphaFoldDB" id="K9GR47"/>